<proteinExistence type="inferred from homology"/>
<organism evidence="8">
    <name type="scientific">Trepomonas sp. PC1</name>
    <dbReference type="NCBI Taxonomy" id="1076344"/>
    <lineage>
        <taxon>Eukaryota</taxon>
        <taxon>Metamonada</taxon>
        <taxon>Diplomonadida</taxon>
        <taxon>Hexamitidae</taxon>
        <taxon>Hexamitinae</taxon>
        <taxon>Trepomonas</taxon>
    </lineage>
</organism>
<dbReference type="GO" id="GO:0042393">
    <property type="term" value="F:histone binding"/>
    <property type="evidence" value="ECO:0007669"/>
    <property type="project" value="TreeGrafter"/>
</dbReference>
<keyword evidence="4 6" id="KW-0238">DNA-binding</keyword>
<dbReference type="InterPro" id="IPR000330">
    <property type="entry name" value="SNF2_N"/>
</dbReference>
<dbReference type="GO" id="GO:0006281">
    <property type="term" value="P:DNA repair"/>
    <property type="evidence" value="ECO:0007669"/>
    <property type="project" value="UniProtKB-UniRule"/>
</dbReference>
<dbReference type="GO" id="GO:0006338">
    <property type="term" value="P:chromatin remodeling"/>
    <property type="evidence" value="ECO:0007669"/>
    <property type="project" value="UniProtKB-UniRule"/>
</dbReference>
<feature type="domain" description="Helicase ATP-binding" evidence="7">
    <location>
        <begin position="41"/>
        <end position="158"/>
    </location>
</feature>
<keyword evidence="3 6" id="KW-0067">ATP-binding</keyword>
<dbReference type="GO" id="GO:0016887">
    <property type="term" value="F:ATP hydrolysis activity"/>
    <property type="evidence" value="ECO:0007669"/>
    <property type="project" value="TreeGrafter"/>
</dbReference>
<dbReference type="InterPro" id="IPR050520">
    <property type="entry name" value="INO80/SWR1_helicase"/>
</dbReference>
<reference evidence="8" key="1">
    <citation type="submission" date="2015-07" db="EMBL/GenBank/DDBJ databases">
        <title>Adaptation to a free-living lifestyle via gene acquisitions in the diplomonad Trepomonas sp. PC1.</title>
        <authorList>
            <person name="Xu F."/>
            <person name="Jerlstrom-Hultqvist J."/>
            <person name="Kolisko M."/>
            <person name="Simpson A.G.B."/>
            <person name="Roger A.J."/>
            <person name="Svard S.G."/>
            <person name="Andersson J.O."/>
        </authorList>
    </citation>
    <scope>NUCLEOTIDE SEQUENCE</scope>
    <source>
        <strain evidence="8">PC1</strain>
    </source>
</reference>
<comment type="domain">
    <text evidence="6">The DBINO region is involved in binding to DNA.</text>
</comment>
<dbReference type="GO" id="GO:0031011">
    <property type="term" value="C:Ino80 complex"/>
    <property type="evidence" value="ECO:0007669"/>
    <property type="project" value="UniProtKB-UniRule"/>
</dbReference>
<comment type="function">
    <text evidence="6">ATPase component of the INO80 complex which remodels chromatin by shifting nucleosomes and is involved in DNA repair.</text>
</comment>
<dbReference type="AlphaFoldDB" id="A0A146KIG6"/>
<evidence type="ECO:0000256" key="3">
    <source>
        <dbReference type="ARBA" id="ARBA00022840"/>
    </source>
</evidence>
<protein>
    <recommendedName>
        <fullName evidence="6">Chromatin-remodeling ATPase INO80</fullName>
        <ecNumber evidence="6">3.6.4.-</ecNumber>
    </recommendedName>
</protein>
<evidence type="ECO:0000313" key="8">
    <source>
        <dbReference type="EMBL" id="JAP96237.1"/>
    </source>
</evidence>
<keyword evidence="6" id="KW-0234">DNA repair</keyword>
<keyword evidence="6" id="KW-0227">DNA damage</keyword>
<sequence length="158" mass="18227">EEELAQQNTPQSDLKIKILPTPESFNGVLKHYQKIGVSWLVNMFNQNLNPLLCDQMGLGKTIQVIAFFLYLFENVQAGPFLVVCPNSLLNNWVSELKRFSDVLNVWPYWGNVQQRETIRKGFQHLVYCHNQNQGSEDREIFGDKKCPLHVLITSYSLA</sequence>
<comment type="similarity">
    <text evidence="6">Belongs to the SNF2/RAD54 helicase family.</text>
</comment>
<name>A0A146KIG6_9EUKA</name>
<dbReference type="GO" id="GO:0005524">
    <property type="term" value="F:ATP binding"/>
    <property type="evidence" value="ECO:0007669"/>
    <property type="project" value="UniProtKB-UniRule"/>
</dbReference>
<gene>
    <name evidence="8" type="ORF">TPC1_10491</name>
</gene>
<keyword evidence="6" id="KW-0378">Hydrolase</keyword>
<dbReference type="GO" id="GO:0003677">
    <property type="term" value="F:DNA binding"/>
    <property type="evidence" value="ECO:0007669"/>
    <property type="project" value="UniProtKB-UniRule"/>
</dbReference>
<feature type="non-terminal residue" evidence="8">
    <location>
        <position position="158"/>
    </location>
</feature>
<dbReference type="InterPro" id="IPR038718">
    <property type="entry name" value="SNF2-like_sf"/>
</dbReference>
<comment type="subcellular location">
    <subcellularLocation>
        <location evidence="1 6">Nucleus</location>
    </subcellularLocation>
</comment>
<comment type="catalytic activity">
    <reaction evidence="6">
        <text>ATP + H2O = ADP + phosphate + H(+)</text>
        <dbReference type="Rhea" id="RHEA:13065"/>
        <dbReference type="ChEBI" id="CHEBI:15377"/>
        <dbReference type="ChEBI" id="CHEBI:15378"/>
        <dbReference type="ChEBI" id="CHEBI:30616"/>
        <dbReference type="ChEBI" id="CHEBI:43474"/>
        <dbReference type="ChEBI" id="CHEBI:456216"/>
    </reaction>
</comment>
<dbReference type="PANTHER" id="PTHR45685">
    <property type="entry name" value="HELICASE SRCAP-RELATED"/>
    <property type="match status" value="1"/>
</dbReference>
<dbReference type="Gene3D" id="3.40.50.10810">
    <property type="entry name" value="Tandem AAA-ATPase domain"/>
    <property type="match status" value="1"/>
</dbReference>
<dbReference type="InterPro" id="IPR014001">
    <property type="entry name" value="Helicase_ATP-bd"/>
</dbReference>
<evidence type="ECO:0000256" key="1">
    <source>
        <dbReference type="ARBA" id="ARBA00004123"/>
    </source>
</evidence>
<comment type="subunit">
    <text evidence="6">Component of the INO80 chromatin-remodeling complex.</text>
</comment>
<dbReference type="PANTHER" id="PTHR45685:SF2">
    <property type="entry name" value="CHROMATIN-REMODELING ATPASE INO80"/>
    <property type="match status" value="1"/>
</dbReference>
<evidence type="ECO:0000256" key="2">
    <source>
        <dbReference type="ARBA" id="ARBA00022741"/>
    </source>
</evidence>
<feature type="non-terminal residue" evidence="8">
    <location>
        <position position="1"/>
    </location>
</feature>
<accession>A0A146KIG6</accession>
<dbReference type="EMBL" id="GDID01000369">
    <property type="protein sequence ID" value="JAP96237.1"/>
    <property type="molecule type" value="Transcribed_RNA"/>
</dbReference>
<evidence type="ECO:0000259" key="7">
    <source>
        <dbReference type="PROSITE" id="PS51192"/>
    </source>
</evidence>
<dbReference type="EC" id="3.6.4.-" evidence="6"/>
<dbReference type="SUPFAM" id="SSF52540">
    <property type="entry name" value="P-loop containing nucleoside triphosphate hydrolases"/>
    <property type="match status" value="1"/>
</dbReference>
<evidence type="ECO:0000256" key="4">
    <source>
        <dbReference type="ARBA" id="ARBA00023125"/>
    </source>
</evidence>
<evidence type="ECO:0000256" key="5">
    <source>
        <dbReference type="ARBA" id="ARBA00023242"/>
    </source>
</evidence>
<keyword evidence="5" id="KW-0539">Nucleus</keyword>
<evidence type="ECO:0000256" key="6">
    <source>
        <dbReference type="RuleBase" id="RU368001"/>
    </source>
</evidence>
<dbReference type="Pfam" id="PF00176">
    <property type="entry name" value="SNF2-rel_dom"/>
    <property type="match status" value="1"/>
</dbReference>
<dbReference type="InterPro" id="IPR027417">
    <property type="entry name" value="P-loop_NTPase"/>
</dbReference>
<dbReference type="PROSITE" id="PS51192">
    <property type="entry name" value="HELICASE_ATP_BIND_1"/>
    <property type="match status" value="1"/>
</dbReference>
<keyword evidence="2" id="KW-0547">Nucleotide-binding</keyword>